<gene>
    <name evidence="10" type="primary">FGENESH: predicted gene_17.118</name>
    <name evidence="10" type="ORF">BN2166_0072600</name>
</gene>
<feature type="transmembrane region" description="Helical" evidence="9">
    <location>
        <begin position="165"/>
        <end position="182"/>
    </location>
</feature>
<feature type="transmembrane region" description="Helical" evidence="9">
    <location>
        <begin position="420"/>
        <end position="438"/>
    </location>
</feature>
<dbReference type="AlphaFoldDB" id="A0A0K3CP58"/>
<dbReference type="FunFam" id="1.20.1250.20:FF:000197">
    <property type="entry name" value="Siderophore iron transporter 1"/>
    <property type="match status" value="1"/>
</dbReference>
<dbReference type="PANTHER" id="PTHR23501:SF92">
    <property type="entry name" value="GLUTATHIONE EXCHANGER 1-RELATED"/>
    <property type="match status" value="1"/>
</dbReference>
<sequence length="605" mass="65587">MSAHAPALSRLHSQAGSSHEDKRSLQETPDTTRAPSRNESVRRMGEIDVSMGVARIEAINSCLTTPLRAWLMFSAFLVAYAYGLDATVRGTLQSYATSSFQNHSLLATVNVLKSIVAAASYPAYSKIADTFGRPEVVLFSVVMYVIGTIVEATSTNIQSFCAGAVLYQFGYSAAILIVEVIISDLTSLRSRLFFSYIPALPFIINCWAGANVVAQIQATTTWQVGIGLWAAVYPFCCLCLLAPLYIAQRRARRAGKLDGYLTPFQQLGFKRLMVTIFWELDLVGSILIIAVLALILLPFTLAGGVDKQWAAAHNIAMLVIGVVVCIPLLIVWETKYAKVPALPFHLLKTRTVLGCLGIATFLDVCWYMQGDYLYTVLVVAFHESVLSATRITSMYSFASVITGTLAGLFVRFCLPRLKPIILVGVSLWFVAFGLLIHYRGGASAHSGIVGAQVLLGISGGLFPYPAQTLIQTAGNHQHTAILLSIYLAIYNVGSAIGATISGAIWTQILPGKLEIALGGNTTAVQEWYGSPFTAITTAAGQWGQPDRMAVVDAYRHVQRLLCITGIAFAVPLLLCALVVRDPILGKEQSLPDAEKDIRARRVNKI</sequence>
<dbReference type="Gene3D" id="1.20.1250.20">
    <property type="entry name" value="MFS general substrate transporter like domains"/>
    <property type="match status" value="2"/>
</dbReference>
<dbReference type="GO" id="GO:0005774">
    <property type="term" value="C:vacuolar membrane"/>
    <property type="evidence" value="ECO:0007669"/>
    <property type="project" value="TreeGrafter"/>
</dbReference>
<reference evidence="10 11" key="1">
    <citation type="submission" date="2015-07" db="EMBL/GenBank/DDBJ databases">
        <authorList>
            <person name="Cajimat M.N.B."/>
            <person name="Milazzo M.L."/>
            <person name="Fulhorst C.F."/>
        </authorList>
    </citation>
    <scope>NUCLEOTIDE SEQUENCE [LARGE SCALE GENOMIC DNA]</scope>
    <source>
        <strain evidence="10">Single colony</strain>
    </source>
</reference>
<dbReference type="GO" id="GO:0005886">
    <property type="term" value="C:plasma membrane"/>
    <property type="evidence" value="ECO:0007669"/>
    <property type="project" value="TreeGrafter"/>
</dbReference>
<evidence type="ECO:0000256" key="2">
    <source>
        <dbReference type="ARBA" id="ARBA00008335"/>
    </source>
</evidence>
<feature type="transmembrane region" description="Helical" evidence="9">
    <location>
        <begin position="194"/>
        <end position="214"/>
    </location>
</feature>
<comment type="subcellular location">
    <subcellularLocation>
        <location evidence="1">Endomembrane system</location>
        <topology evidence="1">Multi-pass membrane protein</topology>
    </subcellularLocation>
</comment>
<dbReference type="OMA" id="VMLNTAW"/>
<evidence type="ECO:0000256" key="9">
    <source>
        <dbReference type="SAM" id="Phobius"/>
    </source>
</evidence>
<evidence type="ECO:0000313" key="10">
    <source>
        <dbReference type="EMBL" id="CTR11399.1"/>
    </source>
</evidence>
<evidence type="ECO:0000256" key="5">
    <source>
        <dbReference type="ARBA" id="ARBA00022989"/>
    </source>
</evidence>
<comment type="similarity">
    <text evidence="2">Belongs to the major facilitator superfamily.</text>
</comment>
<feature type="transmembrane region" description="Helical" evidence="9">
    <location>
        <begin position="352"/>
        <end position="369"/>
    </location>
</feature>
<dbReference type="SUPFAM" id="SSF103473">
    <property type="entry name" value="MFS general substrate transporter"/>
    <property type="match status" value="1"/>
</dbReference>
<keyword evidence="11" id="KW-1185">Reference proteome</keyword>
<dbReference type="InterPro" id="IPR036259">
    <property type="entry name" value="MFS_trans_sf"/>
</dbReference>
<accession>A0A0K3CP58</accession>
<evidence type="ECO:0000256" key="1">
    <source>
        <dbReference type="ARBA" id="ARBA00004127"/>
    </source>
</evidence>
<organism evidence="10 11">
    <name type="scientific">Rhodotorula toruloides</name>
    <name type="common">Yeast</name>
    <name type="synonym">Rhodosporidium toruloides</name>
    <dbReference type="NCBI Taxonomy" id="5286"/>
    <lineage>
        <taxon>Eukaryota</taxon>
        <taxon>Fungi</taxon>
        <taxon>Dikarya</taxon>
        <taxon>Basidiomycota</taxon>
        <taxon>Pucciniomycotina</taxon>
        <taxon>Microbotryomycetes</taxon>
        <taxon>Sporidiobolales</taxon>
        <taxon>Sporidiobolaceae</taxon>
        <taxon>Rhodotorula</taxon>
    </lineage>
</organism>
<proteinExistence type="inferred from homology"/>
<evidence type="ECO:0000256" key="3">
    <source>
        <dbReference type="ARBA" id="ARBA00022448"/>
    </source>
</evidence>
<dbReference type="EMBL" id="CWKI01000017">
    <property type="protein sequence ID" value="CTR11399.1"/>
    <property type="molecule type" value="Genomic_DNA"/>
</dbReference>
<evidence type="ECO:0000256" key="6">
    <source>
        <dbReference type="ARBA" id="ARBA00023065"/>
    </source>
</evidence>
<dbReference type="PANTHER" id="PTHR23501">
    <property type="entry name" value="MAJOR FACILITATOR SUPERFAMILY"/>
    <property type="match status" value="1"/>
</dbReference>
<evidence type="ECO:0000313" key="11">
    <source>
        <dbReference type="Proteomes" id="UP000199069"/>
    </source>
</evidence>
<evidence type="ECO:0000256" key="7">
    <source>
        <dbReference type="ARBA" id="ARBA00023136"/>
    </source>
</evidence>
<keyword evidence="7 9" id="KW-0472">Membrane</keyword>
<dbReference type="GO" id="GO:0015343">
    <property type="term" value="F:siderophore-iron transmembrane transporter activity"/>
    <property type="evidence" value="ECO:0007669"/>
    <property type="project" value="TreeGrafter"/>
</dbReference>
<feature type="transmembrane region" description="Helical" evidence="9">
    <location>
        <begin position="276"/>
        <end position="299"/>
    </location>
</feature>
<keyword evidence="5 9" id="KW-1133">Transmembrane helix</keyword>
<name>A0A0K3CP58_RHOTO</name>
<feature type="region of interest" description="Disordered" evidence="8">
    <location>
        <begin position="1"/>
        <end position="41"/>
    </location>
</feature>
<feature type="transmembrane region" description="Helical" evidence="9">
    <location>
        <begin position="394"/>
        <end position="413"/>
    </location>
</feature>
<keyword evidence="6" id="KW-0406">Ion transport</keyword>
<protein>
    <submittedName>
        <fullName evidence="10">BY PROTMAP: gi|472584498|gb|EMS22092.1| MFS transporter, siderophore-iron:H+ symporter [Rhodosporidium toruloides NP11] gi|647395161|emb|CDR36381.1| RHTO0S02e01376g1_1 [Rhodosporidium toruloides]</fullName>
    </submittedName>
</protein>
<dbReference type="GO" id="GO:0005768">
    <property type="term" value="C:endosome"/>
    <property type="evidence" value="ECO:0007669"/>
    <property type="project" value="TreeGrafter"/>
</dbReference>
<feature type="compositionally biased region" description="Polar residues" evidence="8">
    <location>
        <begin position="26"/>
        <end position="38"/>
    </location>
</feature>
<keyword evidence="3" id="KW-0813">Transport</keyword>
<evidence type="ECO:0000256" key="8">
    <source>
        <dbReference type="SAM" id="MobiDB-lite"/>
    </source>
</evidence>
<dbReference type="Proteomes" id="UP000199069">
    <property type="component" value="Unassembled WGS sequence"/>
</dbReference>
<feature type="transmembrane region" description="Helical" evidence="9">
    <location>
        <begin position="485"/>
        <end position="505"/>
    </location>
</feature>
<keyword evidence="4 9" id="KW-0812">Transmembrane</keyword>
<evidence type="ECO:0000256" key="4">
    <source>
        <dbReference type="ARBA" id="ARBA00022692"/>
    </source>
</evidence>
<feature type="transmembrane region" description="Helical" evidence="9">
    <location>
        <begin position="226"/>
        <end position="247"/>
    </location>
</feature>
<feature type="transmembrane region" description="Helical" evidence="9">
    <location>
        <begin position="311"/>
        <end position="332"/>
    </location>
</feature>
<feature type="transmembrane region" description="Helical" evidence="9">
    <location>
        <begin position="444"/>
        <end position="464"/>
    </location>
</feature>
<feature type="transmembrane region" description="Helical" evidence="9">
    <location>
        <begin position="557"/>
        <end position="579"/>
    </location>
</feature>
<feature type="transmembrane region" description="Helical" evidence="9">
    <location>
        <begin position="136"/>
        <end position="153"/>
    </location>
</feature>